<dbReference type="Gene3D" id="3.40.50.300">
    <property type="entry name" value="P-loop containing nucleotide triphosphate hydrolases"/>
    <property type="match status" value="1"/>
</dbReference>
<protein>
    <recommendedName>
        <fullName evidence="3">UDP-N-acetylglucosamine kinase</fullName>
    </recommendedName>
</protein>
<evidence type="ECO:0000313" key="2">
    <source>
        <dbReference type="Proteomes" id="UP000287188"/>
    </source>
</evidence>
<name>A0A402AGB1_9CHLR</name>
<dbReference type="Proteomes" id="UP000287188">
    <property type="component" value="Unassembled WGS sequence"/>
</dbReference>
<evidence type="ECO:0000313" key="1">
    <source>
        <dbReference type="EMBL" id="GCE18132.1"/>
    </source>
</evidence>
<dbReference type="SUPFAM" id="SSF52540">
    <property type="entry name" value="P-loop containing nucleoside triphosphate hydrolases"/>
    <property type="match status" value="1"/>
</dbReference>
<sequence length="224" mass="25953">MMLVKVFVLGRPGSGKTTAIHHLLNLAQQRDYSAFSIDDYSILYRMSRDERYHEQFRRTAYDGFDVLDLSVFDTALQNLEQQVQAMSAHASNGIITIEFARNDYAQALSQFSADFLKDAYIFFVDADLETCIERIYQRVASPRTQSGHFVSDYIMHTYYSYDNWSYVSTQLMSVYHIYKMAQTFRNTGSVSHLLAQVERFAEHIFLNEFKQLASADQLKQLAHA</sequence>
<evidence type="ECO:0008006" key="3">
    <source>
        <dbReference type="Google" id="ProtNLM"/>
    </source>
</evidence>
<proteinExistence type="predicted"/>
<comment type="caution">
    <text evidence="1">The sequence shown here is derived from an EMBL/GenBank/DDBJ whole genome shotgun (WGS) entry which is preliminary data.</text>
</comment>
<reference evidence="2" key="1">
    <citation type="submission" date="2018-12" db="EMBL/GenBank/DDBJ databases">
        <title>Tengunoibacter tsumagoiensis gen. nov., sp. nov., Dictyobacter kobayashii sp. nov., D. alpinus sp. nov., and D. joshuensis sp. nov. and description of Dictyobacteraceae fam. nov. within the order Ktedonobacterales isolated from Tengu-no-mugimeshi.</title>
        <authorList>
            <person name="Wang C.M."/>
            <person name="Zheng Y."/>
            <person name="Sakai Y."/>
            <person name="Toyoda A."/>
            <person name="Minakuchi Y."/>
            <person name="Abe K."/>
            <person name="Yokota A."/>
            <person name="Yabe S."/>
        </authorList>
    </citation>
    <scope>NUCLEOTIDE SEQUENCE [LARGE SCALE GENOMIC DNA]</scope>
    <source>
        <strain evidence="2">Uno11</strain>
    </source>
</reference>
<keyword evidence="2" id="KW-1185">Reference proteome</keyword>
<accession>A0A402AGB1</accession>
<dbReference type="InterPro" id="IPR027417">
    <property type="entry name" value="P-loop_NTPase"/>
</dbReference>
<dbReference type="AlphaFoldDB" id="A0A402AGB1"/>
<organism evidence="1 2">
    <name type="scientific">Dictyobacter kobayashii</name>
    <dbReference type="NCBI Taxonomy" id="2014872"/>
    <lineage>
        <taxon>Bacteria</taxon>
        <taxon>Bacillati</taxon>
        <taxon>Chloroflexota</taxon>
        <taxon>Ktedonobacteria</taxon>
        <taxon>Ktedonobacterales</taxon>
        <taxon>Dictyobacteraceae</taxon>
        <taxon>Dictyobacter</taxon>
    </lineage>
</organism>
<gene>
    <name evidence="1" type="ORF">KDK_19320</name>
</gene>
<dbReference type="Pfam" id="PF13671">
    <property type="entry name" value="AAA_33"/>
    <property type="match status" value="1"/>
</dbReference>
<dbReference type="EMBL" id="BIFS01000001">
    <property type="protein sequence ID" value="GCE18132.1"/>
    <property type="molecule type" value="Genomic_DNA"/>
</dbReference>